<dbReference type="AlphaFoldDB" id="A0AAN4VYH0"/>
<dbReference type="EMBL" id="BQKE01000001">
    <property type="protein sequence ID" value="GJM61564.1"/>
    <property type="molecule type" value="Genomic_DNA"/>
</dbReference>
<accession>A0AAN4VYH0</accession>
<dbReference type="InterPro" id="IPR015813">
    <property type="entry name" value="Pyrv/PenolPyrv_kinase-like_dom"/>
</dbReference>
<keyword evidence="2" id="KW-1185">Reference proteome</keyword>
<dbReference type="SUPFAM" id="SSF51621">
    <property type="entry name" value="Phosphoenolpyruvate/pyruvate domain"/>
    <property type="match status" value="1"/>
</dbReference>
<evidence type="ECO:0000313" key="2">
    <source>
        <dbReference type="Proteomes" id="UP001310022"/>
    </source>
</evidence>
<dbReference type="CDD" id="cd00377">
    <property type="entry name" value="ICL_PEPM"/>
    <property type="match status" value="1"/>
</dbReference>
<gene>
    <name evidence="1" type="ORF">PEDI_21160</name>
</gene>
<evidence type="ECO:0000313" key="1">
    <source>
        <dbReference type="EMBL" id="GJM61564.1"/>
    </source>
</evidence>
<comment type="caution">
    <text evidence="1">The sequence shown here is derived from an EMBL/GenBank/DDBJ whole genome shotgun (WGS) entry which is preliminary data.</text>
</comment>
<dbReference type="InterPro" id="IPR039556">
    <property type="entry name" value="ICL/PEPM"/>
</dbReference>
<protein>
    <recommendedName>
        <fullName evidence="3">Isocitrate lyase/phosphoenolpyruvate mutase family protein</fullName>
    </recommendedName>
</protein>
<sequence>MNQKEKALYFQSLHQQQAPLILPNAWHAGSAVIFQKAGFQAIGTTSAGMAYTLGYPDGEKIQLEDILSLTEQIQKRISLPLSVDMEMGYGKCPESIAQNIKKVIEAGAVGINIEDGLPSGQLADLEFQTAVIERLSALKKEMGIPFVINARSCVLWLKIGETEENINIATQRAKAFQKAGADCIFLPGATDYDTVKKLKDQIDAPLNIILNRLSPDLRKLQNLGVNRVSIGSAGVRSVLQNILSFSEEILNNKTEDILANPLDYHATNKLFSIEE</sequence>
<dbReference type="Gene3D" id="3.20.20.60">
    <property type="entry name" value="Phosphoenolpyruvate-binding domains"/>
    <property type="match status" value="1"/>
</dbReference>
<organism evidence="1 2">
    <name type="scientific">Persicobacter diffluens</name>
    <dbReference type="NCBI Taxonomy" id="981"/>
    <lineage>
        <taxon>Bacteria</taxon>
        <taxon>Pseudomonadati</taxon>
        <taxon>Bacteroidota</taxon>
        <taxon>Cytophagia</taxon>
        <taxon>Cytophagales</taxon>
        <taxon>Persicobacteraceae</taxon>
        <taxon>Persicobacter</taxon>
    </lineage>
</organism>
<dbReference type="PANTHER" id="PTHR42905:SF16">
    <property type="entry name" value="CARBOXYPHOSPHONOENOLPYRUVATE PHOSPHONOMUTASE-LIKE PROTEIN (AFU_ORTHOLOGUE AFUA_5G07230)"/>
    <property type="match status" value="1"/>
</dbReference>
<evidence type="ECO:0008006" key="3">
    <source>
        <dbReference type="Google" id="ProtNLM"/>
    </source>
</evidence>
<dbReference type="Pfam" id="PF13714">
    <property type="entry name" value="PEP_mutase"/>
    <property type="match status" value="1"/>
</dbReference>
<dbReference type="PANTHER" id="PTHR42905">
    <property type="entry name" value="PHOSPHOENOLPYRUVATE CARBOXYLASE"/>
    <property type="match status" value="1"/>
</dbReference>
<dbReference type="InterPro" id="IPR040442">
    <property type="entry name" value="Pyrv_kinase-like_dom_sf"/>
</dbReference>
<reference evidence="1 2" key="1">
    <citation type="submission" date="2021-12" db="EMBL/GenBank/DDBJ databases">
        <title>Genome sequencing of bacteria with rrn-lacking chromosome and rrn-plasmid.</title>
        <authorList>
            <person name="Anda M."/>
            <person name="Iwasaki W."/>
        </authorList>
    </citation>
    <scope>NUCLEOTIDE SEQUENCE [LARGE SCALE GENOMIC DNA]</scope>
    <source>
        <strain evidence="1 2">NBRC 15940</strain>
    </source>
</reference>
<name>A0AAN4VYH0_9BACT</name>
<dbReference type="Proteomes" id="UP001310022">
    <property type="component" value="Unassembled WGS sequence"/>
</dbReference>
<dbReference type="RefSeq" id="WP_338237092.1">
    <property type="nucleotide sequence ID" value="NZ_BQKE01000001.1"/>
</dbReference>
<proteinExistence type="predicted"/>
<dbReference type="GO" id="GO:0003824">
    <property type="term" value="F:catalytic activity"/>
    <property type="evidence" value="ECO:0007669"/>
    <property type="project" value="InterPro"/>
</dbReference>